<dbReference type="GO" id="GO:0005886">
    <property type="term" value="C:plasma membrane"/>
    <property type="evidence" value="ECO:0007669"/>
    <property type="project" value="TreeGrafter"/>
</dbReference>
<dbReference type="AlphaFoldDB" id="A0A0F9Y875"/>
<accession>A0A0F9Y875</accession>
<gene>
    <name evidence="3" type="ORF">LCGC14_0048670</name>
</gene>
<name>A0A0F9Y875_9ZZZZ</name>
<keyword evidence="2" id="KW-0812">Transmembrane</keyword>
<keyword evidence="2" id="KW-0472">Membrane</keyword>
<evidence type="ECO:0008006" key="4">
    <source>
        <dbReference type="Google" id="ProtNLM"/>
    </source>
</evidence>
<sequence>MERIEPVFSKKEQGTSGLYASRERAEKSRKITRPAVLEMEGRLSLANYWLYHAAFNLDLFMLFYALAYYLLRHDPFLLMLSISILFLLNCWVSLALVIRRTRDIGWSAWCCWLFALPLIGELFMLFIALRPGQRKSNRAGRPNPFYSKAQHRQIAVLAVLNTALVVLLLMLFQTHIEDASRIIVTAFLELISRR</sequence>
<comment type="caution">
    <text evidence="3">The sequence shown here is derived from an EMBL/GenBank/DDBJ whole genome shotgun (WGS) entry which is preliminary data.</text>
</comment>
<dbReference type="EMBL" id="LAZR01000010">
    <property type="protein sequence ID" value="KKO08172.1"/>
    <property type="molecule type" value="Genomic_DNA"/>
</dbReference>
<dbReference type="Pfam" id="PF05656">
    <property type="entry name" value="DUF805"/>
    <property type="match status" value="1"/>
</dbReference>
<feature type="transmembrane region" description="Helical" evidence="2">
    <location>
        <begin position="49"/>
        <end position="70"/>
    </location>
</feature>
<evidence type="ECO:0000313" key="3">
    <source>
        <dbReference type="EMBL" id="KKO08172.1"/>
    </source>
</evidence>
<dbReference type="InterPro" id="IPR008523">
    <property type="entry name" value="DUF805"/>
</dbReference>
<dbReference type="PANTHER" id="PTHR34980:SF3">
    <property type="entry name" value="BLR8105 PROTEIN"/>
    <property type="match status" value="1"/>
</dbReference>
<dbReference type="PANTHER" id="PTHR34980">
    <property type="entry name" value="INNER MEMBRANE PROTEIN-RELATED-RELATED"/>
    <property type="match status" value="1"/>
</dbReference>
<feature type="region of interest" description="Disordered" evidence="1">
    <location>
        <begin position="1"/>
        <end position="23"/>
    </location>
</feature>
<keyword evidence="2" id="KW-1133">Transmembrane helix</keyword>
<proteinExistence type="predicted"/>
<feature type="compositionally biased region" description="Basic and acidic residues" evidence="1">
    <location>
        <begin position="1"/>
        <end position="13"/>
    </location>
</feature>
<feature type="transmembrane region" description="Helical" evidence="2">
    <location>
        <begin position="154"/>
        <end position="172"/>
    </location>
</feature>
<organism evidence="3">
    <name type="scientific">marine sediment metagenome</name>
    <dbReference type="NCBI Taxonomy" id="412755"/>
    <lineage>
        <taxon>unclassified sequences</taxon>
        <taxon>metagenomes</taxon>
        <taxon>ecological metagenomes</taxon>
    </lineage>
</organism>
<feature type="transmembrane region" description="Helical" evidence="2">
    <location>
        <begin position="104"/>
        <end position="129"/>
    </location>
</feature>
<protein>
    <recommendedName>
        <fullName evidence="4">DUF805 domain-containing protein</fullName>
    </recommendedName>
</protein>
<evidence type="ECO:0000256" key="1">
    <source>
        <dbReference type="SAM" id="MobiDB-lite"/>
    </source>
</evidence>
<evidence type="ECO:0000256" key="2">
    <source>
        <dbReference type="SAM" id="Phobius"/>
    </source>
</evidence>
<feature type="transmembrane region" description="Helical" evidence="2">
    <location>
        <begin position="77"/>
        <end position="98"/>
    </location>
</feature>
<reference evidence="3" key="1">
    <citation type="journal article" date="2015" name="Nature">
        <title>Complex archaea that bridge the gap between prokaryotes and eukaryotes.</title>
        <authorList>
            <person name="Spang A."/>
            <person name="Saw J.H."/>
            <person name="Jorgensen S.L."/>
            <person name="Zaremba-Niedzwiedzka K."/>
            <person name="Martijn J."/>
            <person name="Lind A.E."/>
            <person name="van Eijk R."/>
            <person name="Schleper C."/>
            <person name="Guy L."/>
            <person name="Ettema T.J."/>
        </authorList>
    </citation>
    <scope>NUCLEOTIDE SEQUENCE</scope>
</reference>